<proteinExistence type="predicted"/>
<organism evidence="1 2">
    <name type="scientific">Candidatus Accumulibacter aalborgensis</name>
    <dbReference type="NCBI Taxonomy" id="1860102"/>
    <lineage>
        <taxon>Bacteria</taxon>
        <taxon>Pseudomonadati</taxon>
        <taxon>Pseudomonadota</taxon>
        <taxon>Betaproteobacteria</taxon>
        <taxon>Candidatus Accumulibacter</taxon>
    </lineage>
</organism>
<dbReference type="Proteomes" id="UP000199169">
    <property type="component" value="Unassembled WGS sequence"/>
</dbReference>
<name>A0A1A8XHV6_9PROT</name>
<dbReference type="STRING" id="1860102.ACCAA_130186"/>
<sequence>MRSRRKARKRVNIRRFALFDTVQDPMLRAIIDPDAAPLRPAWARGL</sequence>
<dbReference type="AlphaFoldDB" id="A0A1A8XHV6"/>
<dbReference type="EMBL" id="FLQX01000035">
    <property type="protein sequence ID" value="SBT04276.1"/>
    <property type="molecule type" value="Genomic_DNA"/>
</dbReference>
<keyword evidence="2" id="KW-1185">Reference proteome</keyword>
<accession>A0A1A8XHV6</accession>
<evidence type="ECO:0000313" key="2">
    <source>
        <dbReference type="Proteomes" id="UP000199169"/>
    </source>
</evidence>
<evidence type="ECO:0000313" key="1">
    <source>
        <dbReference type="EMBL" id="SBT04276.1"/>
    </source>
</evidence>
<gene>
    <name evidence="1" type="ORF">ACCAA_130186</name>
</gene>
<protein>
    <submittedName>
        <fullName evidence="1">Uncharacterized protein</fullName>
    </submittedName>
</protein>
<reference evidence="1 2" key="1">
    <citation type="submission" date="2016-06" db="EMBL/GenBank/DDBJ databases">
        <authorList>
            <person name="Kjaerup R.B."/>
            <person name="Dalgaard T.S."/>
            <person name="Juul-Madsen H.R."/>
        </authorList>
    </citation>
    <scope>NUCLEOTIDE SEQUENCE [LARGE SCALE GENOMIC DNA]</scope>
    <source>
        <strain evidence="1">3</strain>
    </source>
</reference>
<dbReference type="RefSeq" id="WP_186405924.1">
    <property type="nucleotide sequence ID" value="NZ_FLQX01000035.1"/>
</dbReference>